<keyword evidence="1" id="KW-0732">Signal</keyword>
<evidence type="ECO:0000313" key="2">
    <source>
        <dbReference type="EMBL" id="HIX85227.1"/>
    </source>
</evidence>
<evidence type="ECO:0000256" key="1">
    <source>
        <dbReference type="SAM" id="SignalP"/>
    </source>
</evidence>
<dbReference type="AlphaFoldDB" id="A0A9D2BP46"/>
<dbReference type="EMBL" id="DXEN01000008">
    <property type="protein sequence ID" value="HIX85227.1"/>
    <property type="molecule type" value="Genomic_DNA"/>
</dbReference>
<feature type="chain" id="PRO_5038996798" evidence="1">
    <location>
        <begin position="22"/>
        <end position="107"/>
    </location>
</feature>
<accession>A0A9D2BP46</accession>
<proteinExistence type="predicted"/>
<reference evidence="2" key="2">
    <citation type="submission" date="2021-04" db="EMBL/GenBank/DDBJ databases">
        <authorList>
            <person name="Gilroy R."/>
        </authorList>
    </citation>
    <scope>NUCLEOTIDE SEQUENCE</scope>
    <source>
        <strain evidence="2">ChiHecec2B26-12326</strain>
    </source>
</reference>
<dbReference type="Proteomes" id="UP000823847">
    <property type="component" value="Unassembled WGS sequence"/>
</dbReference>
<comment type="caution">
    <text evidence="2">The sequence shown here is derived from an EMBL/GenBank/DDBJ whole genome shotgun (WGS) entry which is preliminary data.</text>
</comment>
<name>A0A9D2BP46_9BACT</name>
<gene>
    <name evidence="2" type="ORF">H9848_01260</name>
</gene>
<sequence>MKLLQTIILTIACLASYPVFAQSDKPAERASATQRQEIPNAIEITASGNRIKIANAPVDSIVEIYSVVGIKVEEIKIKQPTAEYTLRIAKGYYIVRINDTVRKIAIR</sequence>
<protein>
    <submittedName>
        <fullName evidence="2">T9SS type A sorting domain-containing protein</fullName>
    </submittedName>
</protein>
<dbReference type="NCBIfam" id="TIGR04183">
    <property type="entry name" value="Por_Secre_tail"/>
    <property type="match status" value="1"/>
</dbReference>
<evidence type="ECO:0000313" key="3">
    <source>
        <dbReference type="Proteomes" id="UP000823847"/>
    </source>
</evidence>
<organism evidence="2 3">
    <name type="scientific">Candidatus Parabacteroides intestinigallinarum</name>
    <dbReference type="NCBI Taxonomy" id="2838722"/>
    <lineage>
        <taxon>Bacteria</taxon>
        <taxon>Pseudomonadati</taxon>
        <taxon>Bacteroidota</taxon>
        <taxon>Bacteroidia</taxon>
        <taxon>Bacteroidales</taxon>
        <taxon>Tannerellaceae</taxon>
        <taxon>Parabacteroides</taxon>
    </lineage>
</organism>
<dbReference type="InterPro" id="IPR026444">
    <property type="entry name" value="Secre_tail"/>
</dbReference>
<reference evidence="2" key="1">
    <citation type="journal article" date="2021" name="PeerJ">
        <title>Extensive microbial diversity within the chicken gut microbiome revealed by metagenomics and culture.</title>
        <authorList>
            <person name="Gilroy R."/>
            <person name="Ravi A."/>
            <person name="Getino M."/>
            <person name="Pursley I."/>
            <person name="Horton D.L."/>
            <person name="Alikhan N.F."/>
            <person name="Baker D."/>
            <person name="Gharbi K."/>
            <person name="Hall N."/>
            <person name="Watson M."/>
            <person name="Adriaenssens E.M."/>
            <person name="Foster-Nyarko E."/>
            <person name="Jarju S."/>
            <person name="Secka A."/>
            <person name="Antonio M."/>
            <person name="Oren A."/>
            <person name="Chaudhuri R.R."/>
            <person name="La Ragione R."/>
            <person name="Hildebrand F."/>
            <person name="Pallen M.J."/>
        </authorList>
    </citation>
    <scope>NUCLEOTIDE SEQUENCE</scope>
    <source>
        <strain evidence="2">ChiHecec2B26-12326</strain>
    </source>
</reference>
<feature type="signal peptide" evidence="1">
    <location>
        <begin position="1"/>
        <end position="21"/>
    </location>
</feature>